<accession>A0A023DYF1</accession>
<dbReference type="InterPro" id="IPR003445">
    <property type="entry name" value="Cat_transpt"/>
</dbReference>
<name>A0A023DYF1_9PROT</name>
<dbReference type="OrthoDB" id="9810952at2"/>
<keyword evidence="10" id="KW-1185">Reference proteome</keyword>
<feature type="transmembrane region" description="Helical" evidence="8">
    <location>
        <begin position="299"/>
        <end position="322"/>
    </location>
</feature>
<evidence type="ECO:0000256" key="2">
    <source>
        <dbReference type="ARBA" id="ARBA00022448"/>
    </source>
</evidence>
<protein>
    <submittedName>
        <fullName evidence="9">Putative cation transporter</fullName>
    </submittedName>
</protein>
<dbReference type="EMBL" id="BAUP01000099">
    <property type="protein sequence ID" value="GAJ46466.1"/>
    <property type="molecule type" value="Genomic_DNA"/>
</dbReference>
<dbReference type="GO" id="GO:0030001">
    <property type="term" value="P:metal ion transport"/>
    <property type="evidence" value="ECO:0007669"/>
    <property type="project" value="UniProtKB-ARBA"/>
</dbReference>
<proteinExistence type="predicted"/>
<dbReference type="PANTHER" id="PTHR32024:SF3">
    <property type="entry name" value="TRK SYSTEM POTASSIUM UPTAKE PROTEIN"/>
    <property type="match status" value="1"/>
</dbReference>
<evidence type="ECO:0000256" key="6">
    <source>
        <dbReference type="ARBA" id="ARBA00023065"/>
    </source>
</evidence>
<feature type="transmembrane region" description="Helical" evidence="8">
    <location>
        <begin position="434"/>
        <end position="454"/>
    </location>
</feature>
<keyword evidence="7 8" id="KW-0472">Membrane</keyword>
<feature type="transmembrane region" description="Helical" evidence="8">
    <location>
        <begin position="404"/>
        <end position="428"/>
    </location>
</feature>
<dbReference type="Pfam" id="PF02386">
    <property type="entry name" value="TrkH"/>
    <property type="match status" value="1"/>
</dbReference>
<keyword evidence="5 8" id="KW-1133">Transmembrane helix</keyword>
<dbReference type="STRING" id="1427503.HE1_00800"/>
<evidence type="ECO:0000256" key="7">
    <source>
        <dbReference type="ARBA" id="ARBA00023136"/>
    </source>
</evidence>
<dbReference type="GO" id="GO:0005886">
    <property type="term" value="C:plasma membrane"/>
    <property type="evidence" value="ECO:0007669"/>
    <property type="project" value="UniProtKB-SubCell"/>
</dbReference>
<keyword evidence="4 8" id="KW-0812">Transmembrane</keyword>
<feature type="transmembrane region" description="Helical" evidence="8">
    <location>
        <begin position="342"/>
        <end position="367"/>
    </location>
</feature>
<feature type="transmembrane region" description="Helical" evidence="8">
    <location>
        <begin position="123"/>
        <end position="143"/>
    </location>
</feature>
<gene>
    <name evidence="9" type="ORF">HE1_00800</name>
</gene>
<keyword evidence="6" id="KW-0406">Ion transport</keyword>
<dbReference type="Proteomes" id="UP000024842">
    <property type="component" value="Unassembled WGS sequence"/>
</dbReference>
<feature type="transmembrane region" description="Helical" evidence="8">
    <location>
        <begin position="61"/>
        <end position="85"/>
    </location>
</feature>
<evidence type="ECO:0000256" key="4">
    <source>
        <dbReference type="ARBA" id="ARBA00022692"/>
    </source>
</evidence>
<evidence type="ECO:0000313" key="10">
    <source>
        <dbReference type="Proteomes" id="UP000024842"/>
    </source>
</evidence>
<feature type="transmembrane region" description="Helical" evidence="8">
    <location>
        <begin position="466"/>
        <end position="491"/>
    </location>
</feature>
<dbReference type="GO" id="GO:0008324">
    <property type="term" value="F:monoatomic cation transmembrane transporter activity"/>
    <property type="evidence" value="ECO:0007669"/>
    <property type="project" value="InterPro"/>
</dbReference>
<evidence type="ECO:0000256" key="8">
    <source>
        <dbReference type="SAM" id="Phobius"/>
    </source>
</evidence>
<feature type="transmembrane region" description="Helical" evidence="8">
    <location>
        <begin position="155"/>
        <end position="179"/>
    </location>
</feature>
<comment type="caution">
    <text evidence="9">The sequence shown here is derived from an EMBL/GenBank/DDBJ whole genome shotgun (WGS) entry which is preliminary data.</text>
</comment>
<evidence type="ECO:0000313" key="9">
    <source>
        <dbReference type="EMBL" id="GAJ46466.1"/>
    </source>
</evidence>
<keyword evidence="2" id="KW-0813">Transport</keyword>
<feature type="transmembrane region" description="Helical" evidence="8">
    <location>
        <begin position="97"/>
        <end position="117"/>
    </location>
</feature>
<dbReference type="PANTHER" id="PTHR32024">
    <property type="entry name" value="TRK SYSTEM POTASSIUM UPTAKE PROTEIN TRKG-RELATED"/>
    <property type="match status" value="1"/>
</dbReference>
<evidence type="ECO:0000256" key="1">
    <source>
        <dbReference type="ARBA" id="ARBA00004651"/>
    </source>
</evidence>
<feature type="transmembrane region" description="Helical" evidence="8">
    <location>
        <begin position="205"/>
        <end position="226"/>
    </location>
</feature>
<reference evidence="9 10" key="1">
    <citation type="journal article" date="2014" name="FEMS Microbiol. Lett.">
        <title>Draft genome sequences of three Holospora species (Holospora obtusa, Holospora undulata, and Holospora elegans), endonuclear symbiotic bacteria of the ciliate Paramecium caudatum.</title>
        <authorList>
            <person name="Dohra H."/>
            <person name="Tanaka K."/>
            <person name="Suzuki T."/>
            <person name="Fujishima M."/>
            <person name="Suzuki H."/>
        </authorList>
    </citation>
    <scope>NUCLEOTIDE SEQUENCE [LARGE SCALE GENOMIC DNA]</scope>
    <source>
        <strain evidence="9 10">E1</strain>
    </source>
</reference>
<dbReference type="AlphaFoldDB" id="A0A023DYF1"/>
<feature type="transmembrane region" description="Helical" evidence="8">
    <location>
        <begin position="260"/>
        <end position="278"/>
    </location>
</feature>
<feature type="transmembrane region" description="Helical" evidence="8">
    <location>
        <begin position="29"/>
        <end position="55"/>
    </location>
</feature>
<keyword evidence="3" id="KW-1003">Cell membrane</keyword>
<dbReference type="RefSeq" id="WP_006298838.1">
    <property type="nucleotide sequence ID" value="NZ_BAUP01000099.1"/>
</dbReference>
<evidence type="ECO:0000256" key="5">
    <source>
        <dbReference type="ARBA" id="ARBA00022989"/>
    </source>
</evidence>
<sequence length="492" mass="55134">MRRYLKSISFAIERAANYHIPWNAYEKTLWILSSVSWVLILLSLCFFFMVLFSYLHTSNQILEIFAVCGLGCLFLGVLGTFAFPCPRISFVSTGDKALITLFFWGIVSVIVSIPIYVHAPKQGFSAALFEGISCLTTTGVSLVSSKAPMPFMIEFWCVFIQWMGGIGIVLLSFALVPALKLNSNFILLNEFSQSFEKTTPRTRTMALHIIFLYLGLTLVLTAGLWIGRRLSFQTCLHYSMSCISTGGIQASYYPLTVLNFYEKFILTIGMILGAIPFIKIFQRIYSVKKALQDDQIRGYFLLFCVSFLVMCTNRCLTFDHMFSAVSCTTSTGFVCAPSLNNLSSLWCLGLVLLGGCSGSSAGGFKIFRFQLMYRISKNKLLKIFHPKRFIALKYNGKVVQQEDIILLMTSIFIYSMGCFGVSLLFSFLGRSPKIACLLTFGLITNSGGGVYCISPYVQDFSVIEQWVGIFTMLLGRLEAVIVLFITSFISFR</sequence>
<comment type="subcellular location">
    <subcellularLocation>
        <location evidence="1">Cell membrane</location>
        <topology evidence="1">Multi-pass membrane protein</topology>
    </subcellularLocation>
</comment>
<organism evidence="9 10">
    <name type="scientific">Holospora elegans E1</name>
    <dbReference type="NCBI Taxonomy" id="1427503"/>
    <lineage>
        <taxon>Bacteria</taxon>
        <taxon>Pseudomonadati</taxon>
        <taxon>Pseudomonadota</taxon>
        <taxon>Alphaproteobacteria</taxon>
        <taxon>Holosporales</taxon>
        <taxon>Holosporaceae</taxon>
        <taxon>Holospora</taxon>
    </lineage>
</organism>
<evidence type="ECO:0000256" key="3">
    <source>
        <dbReference type="ARBA" id="ARBA00022475"/>
    </source>
</evidence>